<name>A0A291L9Z2_9CAUD</name>
<dbReference type="Proteomes" id="UP000228765">
    <property type="component" value="Segment"/>
</dbReference>
<dbReference type="RefSeq" id="YP_009792748.1">
    <property type="nucleotide sequence ID" value="NC_047861.1"/>
</dbReference>
<dbReference type="EMBL" id="MF663786">
    <property type="protein sequence ID" value="ATI15700.1"/>
    <property type="molecule type" value="Genomic_DNA"/>
</dbReference>
<keyword evidence="2" id="KW-1185">Reference proteome</keyword>
<proteinExistence type="predicted"/>
<accession>A0A291L9Z2</accession>
<evidence type="ECO:0000313" key="2">
    <source>
        <dbReference type="Proteomes" id="UP000228765"/>
    </source>
</evidence>
<dbReference type="GeneID" id="54982956"/>
<reference evidence="1 2" key="1">
    <citation type="submission" date="2017-08" db="EMBL/GenBank/DDBJ databases">
        <title>Complete genome sequence of a novel bacteriophage infecting Bordetella bronchiseptica.</title>
        <authorList>
            <person name="Chen Y."/>
            <person name="Song J."/>
            <person name="Wu B."/>
        </authorList>
    </citation>
    <scope>NUCLEOTIDE SEQUENCE [LARGE SCALE GENOMIC DNA]</scope>
</reference>
<dbReference type="KEGG" id="vg:54982956"/>
<organism evidence="1 2">
    <name type="scientific">Bordetella phage vB_BbrM_PHB04</name>
    <dbReference type="NCBI Taxonomy" id="2029657"/>
    <lineage>
        <taxon>Viruses</taxon>
        <taxon>Duplodnaviria</taxon>
        <taxon>Heunggongvirae</taxon>
        <taxon>Uroviricota</taxon>
        <taxon>Caudoviricetes</taxon>
        <taxon>Phabquatrovirus</taxon>
        <taxon>Phabquatrovirus PHB04</taxon>
    </lineage>
</organism>
<evidence type="ECO:0000313" key="1">
    <source>
        <dbReference type="EMBL" id="ATI15700.1"/>
    </source>
</evidence>
<sequence>MTPNQLTQPYNVAISSTCSGASPVIYEQCQDPDTGENWNRELGQTNTAFVADYDNAAKAVTWNEEPHSFKLTDEGQESIALAYLFAAAPTMRDALREVLRTSHDAKLRGLAMAALDATAPPSELPQADPETC</sequence>
<protein>
    <submittedName>
        <fullName evidence="1">Uncharacterized protein</fullName>
    </submittedName>
</protein>